<proteinExistence type="predicted"/>
<evidence type="ECO:0000313" key="2">
    <source>
        <dbReference type="Proteomes" id="UP000632454"/>
    </source>
</evidence>
<accession>A0ABQ1V523</accession>
<reference evidence="2" key="1">
    <citation type="journal article" date="2019" name="Int. J. Syst. Evol. Microbiol.">
        <title>The Global Catalogue of Microorganisms (GCM) 10K type strain sequencing project: providing services to taxonomists for standard genome sequencing and annotation.</title>
        <authorList>
            <consortium name="The Broad Institute Genomics Platform"/>
            <consortium name="The Broad Institute Genome Sequencing Center for Infectious Disease"/>
            <person name="Wu L."/>
            <person name="Ma J."/>
        </authorList>
    </citation>
    <scope>NUCLEOTIDE SEQUENCE [LARGE SCALE GENOMIC DNA]</scope>
    <source>
        <strain evidence="2">CCM 7855</strain>
    </source>
</reference>
<evidence type="ECO:0000313" key="1">
    <source>
        <dbReference type="EMBL" id="GGF38812.1"/>
    </source>
</evidence>
<comment type="caution">
    <text evidence="1">The sequence shown here is derived from an EMBL/GenBank/DDBJ whole genome shotgun (WGS) entry which is preliminary data.</text>
</comment>
<gene>
    <name evidence="1" type="ORF">GCM10007298_38150</name>
</gene>
<dbReference type="RefSeq" id="WP_188491934.1">
    <property type="nucleotide sequence ID" value="NZ_BMCS01000003.1"/>
</dbReference>
<keyword evidence="2" id="KW-1185">Reference proteome</keyword>
<dbReference type="Proteomes" id="UP000632454">
    <property type="component" value="Unassembled WGS sequence"/>
</dbReference>
<organism evidence="1 2">
    <name type="scientific">Williamsia phyllosphaerae</name>
    <dbReference type="NCBI Taxonomy" id="885042"/>
    <lineage>
        <taxon>Bacteria</taxon>
        <taxon>Bacillati</taxon>
        <taxon>Actinomycetota</taxon>
        <taxon>Actinomycetes</taxon>
        <taxon>Mycobacteriales</taxon>
        <taxon>Nocardiaceae</taxon>
        <taxon>Williamsia</taxon>
    </lineage>
</organism>
<name>A0ABQ1V523_9NOCA</name>
<protein>
    <submittedName>
        <fullName evidence="1">Uncharacterized protein</fullName>
    </submittedName>
</protein>
<sequence>MSDKAFAKYRLIAVVRSYEFICEFATGKAAFEALDLLDNEPGFGHRIVALQGFDHEVGQWVTA</sequence>
<dbReference type="EMBL" id="BMCS01000003">
    <property type="protein sequence ID" value="GGF38812.1"/>
    <property type="molecule type" value="Genomic_DNA"/>
</dbReference>